<dbReference type="EnsemblMetazoa" id="CPIJ013869-RA">
    <property type="protein sequence ID" value="CPIJ013869-PA"/>
    <property type="gene ID" value="CPIJ013869"/>
</dbReference>
<reference evidence="5" key="2">
    <citation type="submission" date="2021-02" db="UniProtKB">
        <authorList>
            <consortium name="EnsemblMetazoa"/>
        </authorList>
    </citation>
    <scope>IDENTIFICATION</scope>
    <source>
        <strain evidence="5">JHB</strain>
    </source>
</reference>
<dbReference type="VEuPathDB" id="VectorBase:CPIJ013869"/>
<evidence type="ECO:0000256" key="2">
    <source>
        <dbReference type="ARBA" id="ARBA00023027"/>
    </source>
</evidence>
<evidence type="ECO:0000256" key="3">
    <source>
        <dbReference type="SAM" id="Phobius"/>
    </source>
</evidence>
<keyword evidence="3" id="KW-0472">Membrane</keyword>
<dbReference type="GO" id="GO:0005739">
    <property type="term" value="C:mitochondrion"/>
    <property type="evidence" value="ECO:0007669"/>
    <property type="project" value="TreeGrafter"/>
</dbReference>
<feature type="transmembrane region" description="Helical" evidence="3">
    <location>
        <begin position="171"/>
        <end position="189"/>
    </location>
</feature>
<dbReference type="InParanoid" id="B0X390"/>
<dbReference type="Proteomes" id="UP000002320">
    <property type="component" value="Unassembled WGS sequence"/>
</dbReference>
<dbReference type="VEuPathDB" id="VectorBase:CQUJHB016939"/>
<dbReference type="GO" id="GO:0030060">
    <property type="term" value="F:L-malate dehydrogenase (NAD+) activity"/>
    <property type="evidence" value="ECO:0007669"/>
    <property type="project" value="TreeGrafter"/>
</dbReference>
<dbReference type="eggNOG" id="KOG1494">
    <property type="taxonomic scope" value="Eukaryota"/>
</dbReference>
<dbReference type="PANTHER" id="PTHR11540:SF16">
    <property type="entry name" value="MALATE DEHYDROGENASE, MITOCHONDRIAL"/>
    <property type="match status" value="1"/>
</dbReference>
<evidence type="ECO:0000256" key="1">
    <source>
        <dbReference type="ARBA" id="ARBA00023002"/>
    </source>
</evidence>
<dbReference type="PANTHER" id="PTHR11540">
    <property type="entry name" value="MALATE AND LACTATE DEHYDROGENASE"/>
    <property type="match status" value="1"/>
</dbReference>
<keyword evidence="3" id="KW-0812">Transmembrane</keyword>
<organism>
    <name type="scientific">Culex quinquefasciatus</name>
    <name type="common">Southern house mosquito</name>
    <name type="synonym">Culex pungens</name>
    <dbReference type="NCBI Taxonomy" id="7176"/>
    <lineage>
        <taxon>Eukaryota</taxon>
        <taxon>Metazoa</taxon>
        <taxon>Ecdysozoa</taxon>
        <taxon>Arthropoda</taxon>
        <taxon>Hexapoda</taxon>
        <taxon>Insecta</taxon>
        <taxon>Pterygota</taxon>
        <taxon>Neoptera</taxon>
        <taxon>Endopterygota</taxon>
        <taxon>Diptera</taxon>
        <taxon>Nematocera</taxon>
        <taxon>Culicoidea</taxon>
        <taxon>Culicidae</taxon>
        <taxon>Culicinae</taxon>
        <taxon>Culicini</taxon>
        <taxon>Culex</taxon>
        <taxon>Culex</taxon>
    </lineage>
</organism>
<dbReference type="EMBL" id="DS232311">
    <property type="protein sequence ID" value="EDS39592.1"/>
    <property type="molecule type" value="Genomic_DNA"/>
</dbReference>
<proteinExistence type="predicted"/>
<keyword evidence="6" id="KW-1185">Reference proteome</keyword>
<dbReference type="SUPFAM" id="SSF56327">
    <property type="entry name" value="LDH C-terminal domain-like"/>
    <property type="match status" value="1"/>
</dbReference>
<reference evidence="4" key="1">
    <citation type="submission" date="2007-03" db="EMBL/GenBank/DDBJ databases">
        <title>Annotation of Culex pipiens quinquefasciatus.</title>
        <authorList>
            <consortium name="The Broad Institute Genome Sequencing Platform"/>
            <person name="Atkinson P.W."/>
            <person name="Hemingway J."/>
            <person name="Christensen B.M."/>
            <person name="Higgs S."/>
            <person name="Kodira C."/>
            <person name="Hannick L."/>
            <person name="Megy K."/>
            <person name="O'Leary S."/>
            <person name="Pearson M."/>
            <person name="Haas B.J."/>
            <person name="Mauceli E."/>
            <person name="Wortman J.R."/>
            <person name="Lee N.H."/>
            <person name="Guigo R."/>
            <person name="Stanke M."/>
            <person name="Alvarado L."/>
            <person name="Amedeo P."/>
            <person name="Antoine C.H."/>
            <person name="Arensburger P."/>
            <person name="Bidwell S.L."/>
            <person name="Crawford M."/>
            <person name="Camaro F."/>
            <person name="Devon K."/>
            <person name="Engels R."/>
            <person name="Hammond M."/>
            <person name="Howarth C."/>
            <person name="Koehrsen M."/>
            <person name="Lawson D."/>
            <person name="Montgomery P."/>
            <person name="Nene V."/>
            <person name="Nusbaum C."/>
            <person name="Puiu D."/>
            <person name="Romero-Severson J."/>
            <person name="Severson D.W."/>
            <person name="Shumway M."/>
            <person name="Sisk P."/>
            <person name="Stolte C."/>
            <person name="Zeng Q."/>
            <person name="Eisenstadt E."/>
            <person name="Fraser-Liggett C."/>
            <person name="Strausberg R."/>
            <person name="Galagan J."/>
            <person name="Birren B."/>
            <person name="Collins F.H."/>
        </authorList>
    </citation>
    <scope>NUCLEOTIDE SEQUENCE [LARGE SCALE GENOMIC DNA]</scope>
    <source>
        <strain evidence="4">JHB</strain>
    </source>
</reference>
<keyword evidence="1" id="KW-0560">Oxidoreductase</keyword>
<keyword evidence="3" id="KW-1133">Transmembrane helix</keyword>
<evidence type="ECO:0000313" key="6">
    <source>
        <dbReference type="Proteomes" id="UP000002320"/>
    </source>
</evidence>
<dbReference type="GO" id="GO:0006099">
    <property type="term" value="P:tricarboxylic acid cycle"/>
    <property type="evidence" value="ECO:0007669"/>
    <property type="project" value="TreeGrafter"/>
</dbReference>
<dbReference type="STRING" id="7176.B0X390"/>
<protein>
    <submittedName>
        <fullName evidence="4 5">Malate dehydrogenase</fullName>
    </submittedName>
</protein>
<name>B0X390_CULQU</name>
<dbReference type="AlphaFoldDB" id="B0X390"/>
<keyword evidence="2" id="KW-0520">NAD</keyword>
<accession>B0X390</accession>
<gene>
    <name evidence="5" type="primary">6047002</name>
    <name evidence="4" type="ORF">CpipJ_CPIJ013869</name>
</gene>
<dbReference type="InterPro" id="IPR015955">
    <property type="entry name" value="Lactate_DH/Glyco_Ohase_4_C"/>
</dbReference>
<dbReference type="KEGG" id="cqu:CpipJ_CPIJ013869"/>
<dbReference type="Gene3D" id="3.90.110.10">
    <property type="entry name" value="Lactate dehydrogenase/glycoside hydrolase, family 4, C-terminal"/>
    <property type="match status" value="2"/>
</dbReference>
<evidence type="ECO:0000313" key="5">
    <source>
        <dbReference type="EnsemblMetazoa" id="CPIJ013869-PA"/>
    </source>
</evidence>
<dbReference type="OrthoDB" id="755699at2759"/>
<evidence type="ECO:0000313" key="4">
    <source>
        <dbReference type="EMBL" id="EDS39592.1"/>
    </source>
</evidence>
<dbReference type="HOGENOM" id="CLU_047181_3_1_1"/>
<sequence>MVTIACDTLPKAGFLEPKCAFGISMLYIVRPNTFIGEGVDFGGHRRPLRPDHYPSELPQDKIATLAVRIQEVLKTKTGAGADTLTTAYAEARFALAMAHAINGKKNNVLEKNLGLPKVNAYGQELLKKDISELKKNIRKGEEFVKDYCDNSGLEEDGFLQLKPDGGINRRWLAPVFFLANPTVITWIVFGKKTINIPQ</sequence>